<dbReference type="Pfam" id="PF01243">
    <property type="entry name" value="PNPOx_N"/>
    <property type="match status" value="1"/>
</dbReference>
<dbReference type="Proteomes" id="UP000280501">
    <property type="component" value="Unassembled WGS sequence"/>
</dbReference>
<evidence type="ECO:0000259" key="7">
    <source>
        <dbReference type="Pfam" id="PF10590"/>
    </source>
</evidence>
<evidence type="ECO:0000313" key="9">
    <source>
        <dbReference type="Proteomes" id="UP000280501"/>
    </source>
</evidence>
<dbReference type="GO" id="GO:0004733">
    <property type="term" value="F:pyridoxamine phosphate oxidase activity"/>
    <property type="evidence" value="ECO:0007669"/>
    <property type="project" value="InterPro"/>
</dbReference>
<comment type="cofactor">
    <cofactor evidence="5">
        <name>FMN</name>
        <dbReference type="ChEBI" id="CHEBI:58210"/>
    </cofactor>
    <text evidence="5">Binds 1 FMN per subunit.</text>
</comment>
<feature type="binding site" evidence="5">
    <location>
        <begin position="149"/>
        <end position="150"/>
    </location>
    <ligand>
        <name>FMN</name>
        <dbReference type="ChEBI" id="CHEBI:58210"/>
    </ligand>
</feature>
<comment type="caution">
    <text evidence="8">The sequence shown here is derived from an EMBL/GenBank/DDBJ whole genome shotgun (WGS) entry which is preliminary data.</text>
</comment>
<keyword evidence="3 5" id="KW-0288">FMN</keyword>
<organism evidence="8 9">
    <name type="scientific">Myceligenerans xiligouense</name>
    <dbReference type="NCBI Taxonomy" id="253184"/>
    <lineage>
        <taxon>Bacteria</taxon>
        <taxon>Bacillati</taxon>
        <taxon>Actinomycetota</taxon>
        <taxon>Actinomycetes</taxon>
        <taxon>Micrococcales</taxon>
        <taxon>Promicromonosporaceae</taxon>
        <taxon>Myceligenerans</taxon>
    </lineage>
</organism>
<dbReference type="Gene3D" id="2.30.110.10">
    <property type="entry name" value="Electron Transport, Fmn-binding Protein, Chain A"/>
    <property type="match status" value="1"/>
</dbReference>
<evidence type="ECO:0000256" key="1">
    <source>
        <dbReference type="ARBA" id="ARBA00007301"/>
    </source>
</evidence>
<reference evidence="8 9" key="1">
    <citation type="submission" date="2018-11" db="EMBL/GenBank/DDBJ databases">
        <title>Sequencing the genomes of 1000 actinobacteria strains.</title>
        <authorList>
            <person name="Klenk H.-P."/>
        </authorList>
    </citation>
    <scope>NUCLEOTIDE SEQUENCE [LARGE SCALE GENOMIC DNA]</scope>
    <source>
        <strain evidence="8 9">DSM 15700</strain>
    </source>
</reference>
<dbReference type="InterPro" id="IPR019576">
    <property type="entry name" value="Pyridoxamine_oxidase_dimer_C"/>
</dbReference>
<dbReference type="GO" id="GO:0010181">
    <property type="term" value="F:FMN binding"/>
    <property type="evidence" value="ECO:0007669"/>
    <property type="project" value="InterPro"/>
</dbReference>
<feature type="binding site" evidence="5">
    <location>
        <position position="204"/>
    </location>
    <ligand>
        <name>FMN</name>
        <dbReference type="ChEBI" id="CHEBI:58210"/>
    </ligand>
</feature>
<feature type="binding site" evidence="5">
    <location>
        <position position="194"/>
    </location>
    <ligand>
        <name>FMN</name>
        <dbReference type="ChEBI" id="CHEBI:58210"/>
    </ligand>
</feature>
<feature type="binding site" evidence="5">
    <location>
        <position position="114"/>
    </location>
    <ligand>
        <name>FMN</name>
        <dbReference type="ChEBI" id="CHEBI:58210"/>
    </ligand>
</feature>
<dbReference type="Pfam" id="PF10590">
    <property type="entry name" value="PNP_phzG_C"/>
    <property type="match status" value="1"/>
</dbReference>
<accession>A0A3N4ZKV3</accession>
<dbReference type="OrthoDB" id="9780392at2"/>
<keyword evidence="4" id="KW-0560">Oxidoreductase</keyword>
<evidence type="ECO:0000256" key="3">
    <source>
        <dbReference type="ARBA" id="ARBA00022643"/>
    </source>
</evidence>
<sequence>MTEPVTLRERLRALPTFPRPGLPVLDPGAAPATPHELFTTWLDDAIETGVLAPHAVVLSTADAAGNVHARTVILKDVTDEGWWFASQSGGPKGRDLEANPHASMTFLWPGRGRQVRVTGTAAPADPETSRADFLARPDLSRAAGLVDRQSEPLGSLAEYDAAFAAALQAVTADRGLVAPGWTAFVLAPTDVEFWQASDDGPHVRLRYREADAGWATGLLWP</sequence>
<evidence type="ECO:0000256" key="2">
    <source>
        <dbReference type="ARBA" id="ARBA00022630"/>
    </source>
</evidence>
<dbReference type="PANTHER" id="PTHR10851:SF0">
    <property type="entry name" value="PYRIDOXINE-5'-PHOSPHATE OXIDASE"/>
    <property type="match status" value="1"/>
</dbReference>
<dbReference type="SUPFAM" id="SSF50475">
    <property type="entry name" value="FMN-binding split barrel"/>
    <property type="match status" value="1"/>
</dbReference>
<dbReference type="InterPro" id="IPR012349">
    <property type="entry name" value="Split_barrel_FMN-bd"/>
</dbReference>
<feature type="binding site" evidence="5">
    <location>
        <begin position="70"/>
        <end position="75"/>
    </location>
    <ligand>
        <name>FMN</name>
        <dbReference type="ChEBI" id="CHEBI:58210"/>
    </ligand>
</feature>
<evidence type="ECO:0000313" key="8">
    <source>
        <dbReference type="EMBL" id="RPF20551.1"/>
    </source>
</evidence>
<dbReference type="AlphaFoldDB" id="A0A3N4ZKV3"/>
<dbReference type="NCBIfam" id="NF004231">
    <property type="entry name" value="PRK05679.1"/>
    <property type="match status" value="1"/>
</dbReference>
<evidence type="ECO:0000256" key="4">
    <source>
        <dbReference type="ARBA" id="ARBA00023002"/>
    </source>
</evidence>
<feature type="domain" description="Pyridoxine 5'-phosphate oxidase dimerisation C-terminal" evidence="7">
    <location>
        <begin position="181"/>
        <end position="221"/>
    </location>
</feature>
<evidence type="ECO:0000259" key="6">
    <source>
        <dbReference type="Pfam" id="PF01243"/>
    </source>
</evidence>
<protein>
    <submittedName>
        <fullName evidence="8">Pyridoxamine 5'-phosphate oxidase</fullName>
    </submittedName>
</protein>
<dbReference type="EMBL" id="RKQZ01000001">
    <property type="protein sequence ID" value="RPF20551.1"/>
    <property type="molecule type" value="Genomic_DNA"/>
</dbReference>
<name>A0A3N4ZKV3_9MICO</name>
<dbReference type="RefSeq" id="WP_123813703.1">
    <property type="nucleotide sequence ID" value="NZ_RKQZ01000001.1"/>
</dbReference>
<keyword evidence="9" id="KW-1185">Reference proteome</keyword>
<feature type="binding site" evidence="5">
    <location>
        <position position="92"/>
    </location>
    <ligand>
        <name>FMN</name>
        <dbReference type="ChEBI" id="CHEBI:58210"/>
    </ligand>
</feature>
<keyword evidence="2" id="KW-0285">Flavoprotein</keyword>
<dbReference type="PIRSF" id="PIRSF000190">
    <property type="entry name" value="Pyd_amn-ph_oxd"/>
    <property type="match status" value="1"/>
</dbReference>
<dbReference type="PANTHER" id="PTHR10851">
    <property type="entry name" value="PYRIDOXINE-5-PHOSPHATE OXIDASE"/>
    <property type="match status" value="1"/>
</dbReference>
<evidence type="ECO:0000256" key="5">
    <source>
        <dbReference type="PIRSR" id="PIRSR000190-2"/>
    </source>
</evidence>
<feature type="domain" description="Pyridoxamine 5'-phosphate oxidase N-terminal" evidence="6">
    <location>
        <begin position="42"/>
        <end position="159"/>
    </location>
</feature>
<dbReference type="InterPro" id="IPR011576">
    <property type="entry name" value="Pyridox_Oxase_N"/>
</dbReference>
<dbReference type="InterPro" id="IPR000659">
    <property type="entry name" value="Pyridox_Oxase"/>
</dbReference>
<comment type="similarity">
    <text evidence="1">Belongs to the pyridoxamine 5'-phosphate oxidase family.</text>
</comment>
<proteinExistence type="inferred from homology"/>
<gene>
    <name evidence="8" type="ORF">EDD34_1147</name>
</gene>
<dbReference type="GO" id="GO:0008615">
    <property type="term" value="P:pyridoxine biosynthetic process"/>
    <property type="evidence" value="ECO:0007669"/>
    <property type="project" value="InterPro"/>
</dbReference>